<sequence length="41" mass="4201">MASQPNALNIHHITTSGSSPLTSPYEAGVTVSQSSLNAMLS</sequence>
<keyword evidence="3" id="KW-1185">Reference proteome</keyword>
<accession>A0A7X0TYI7</accession>
<evidence type="ECO:0000256" key="1">
    <source>
        <dbReference type="SAM" id="MobiDB-lite"/>
    </source>
</evidence>
<dbReference type="Proteomes" id="UP000565579">
    <property type="component" value="Unassembled WGS sequence"/>
</dbReference>
<comment type="caution">
    <text evidence="2">The sequence shown here is derived from an EMBL/GenBank/DDBJ whole genome shotgun (WGS) entry which is preliminary data.</text>
</comment>
<feature type="region of interest" description="Disordered" evidence="1">
    <location>
        <begin position="1"/>
        <end position="26"/>
    </location>
</feature>
<reference evidence="2 3" key="1">
    <citation type="submission" date="2020-08" db="EMBL/GenBank/DDBJ databases">
        <title>Sequencing the genomes of 1000 actinobacteria strains.</title>
        <authorList>
            <person name="Klenk H.-P."/>
        </authorList>
    </citation>
    <scope>NUCLEOTIDE SEQUENCE [LARGE SCALE GENOMIC DNA]</scope>
    <source>
        <strain evidence="2 3">DSM 43768</strain>
    </source>
</reference>
<evidence type="ECO:0000313" key="3">
    <source>
        <dbReference type="Proteomes" id="UP000565579"/>
    </source>
</evidence>
<proteinExistence type="predicted"/>
<dbReference type="EMBL" id="JACHMI010000001">
    <property type="protein sequence ID" value="MBB6548473.1"/>
    <property type="molecule type" value="Genomic_DNA"/>
</dbReference>
<name>A0A7X0TYI7_9ACTN</name>
<gene>
    <name evidence="2" type="ORF">HD593_003268</name>
</gene>
<dbReference type="AlphaFoldDB" id="A0A7X0TYI7"/>
<feature type="compositionally biased region" description="Polar residues" evidence="1">
    <location>
        <begin position="1"/>
        <end position="22"/>
    </location>
</feature>
<protein>
    <submittedName>
        <fullName evidence="2">Uncharacterized protein</fullName>
    </submittedName>
</protein>
<evidence type="ECO:0000313" key="2">
    <source>
        <dbReference type="EMBL" id="MBB6548473.1"/>
    </source>
</evidence>
<organism evidence="2 3">
    <name type="scientific">Nonomuraea rubra</name>
    <dbReference type="NCBI Taxonomy" id="46180"/>
    <lineage>
        <taxon>Bacteria</taxon>
        <taxon>Bacillati</taxon>
        <taxon>Actinomycetota</taxon>
        <taxon>Actinomycetes</taxon>
        <taxon>Streptosporangiales</taxon>
        <taxon>Streptosporangiaceae</taxon>
        <taxon>Nonomuraea</taxon>
    </lineage>
</organism>